<dbReference type="InterPro" id="IPR040079">
    <property type="entry name" value="Glutathione_S-Trfase"/>
</dbReference>
<dbReference type="PROSITE" id="PS50405">
    <property type="entry name" value="GST_CTER"/>
    <property type="match status" value="1"/>
</dbReference>
<dbReference type="SUPFAM" id="SSF47616">
    <property type="entry name" value="GST C-terminal domain-like"/>
    <property type="match status" value="1"/>
</dbReference>
<comment type="similarity">
    <text evidence="1 3">Belongs to the GST superfamily.</text>
</comment>
<dbReference type="CDD" id="cd03180">
    <property type="entry name" value="GST_C_2"/>
    <property type="match status" value="1"/>
</dbReference>
<proteinExistence type="inferred from homology"/>
<dbReference type="SUPFAM" id="SSF52833">
    <property type="entry name" value="Thioredoxin-like"/>
    <property type="match status" value="1"/>
</dbReference>
<keyword evidence="7" id="KW-1185">Reference proteome</keyword>
<dbReference type="CDD" id="cd03047">
    <property type="entry name" value="GST_N_2"/>
    <property type="match status" value="1"/>
</dbReference>
<organism evidence="6 7">
    <name type="scientific">Halomonas binhaiensis</name>
    <dbReference type="NCBI Taxonomy" id="2562282"/>
    <lineage>
        <taxon>Bacteria</taxon>
        <taxon>Pseudomonadati</taxon>
        <taxon>Pseudomonadota</taxon>
        <taxon>Gammaproteobacteria</taxon>
        <taxon>Oceanospirillales</taxon>
        <taxon>Halomonadaceae</taxon>
        <taxon>Halomonas</taxon>
    </lineage>
</organism>
<evidence type="ECO:0000259" key="4">
    <source>
        <dbReference type="PROSITE" id="PS50404"/>
    </source>
</evidence>
<keyword evidence="2" id="KW-0808">Transferase</keyword>
<evidence type="ECO:0000256" key="1">
    <source>
        <dbReference type="ARBA" id="ARBA00007409"/>
    </source>
</evidence>
<dbReference type="RefSeq" id="WP_205423432.1">
    <property type="nucleotide sequence ID" value="NZ_CP038437.2"/>
</dbReference>
<dbReference type="Proteomes" id="UP000324285">
    <property type="component" value="Chromosome"/>
</dbReference>
<evidence type="ECO:0000256" key="2">
    <source>
        <dbReference type="ARBA" id="ARBA00022679"/>
    </source>
</evidence>
<feature type="domain" description="GST C-terminal" evidence="5">
    <location>
        <begin position="85"/>
        <end position="205"/>
    </location>
</feature>
<dbReference type="FunFam" id="3.40.30.10:FF:000039">
    <property type="entry name" value="Glutathione S-transferase domain"/>
    <property type="match status" value="1"/>
</dbReference>
<dbReference type="InterPro" id="IPR036282">
    <property type="entry name" value="Glutathione-S-Trfase_C_sf"/>
</dbReference>
<dbReference type="KEGG" id="hbh:E4T21_00710"/>
<dbReference type="SFLD" id="SFLDG01150">
    <property type="entry name" value="Main.1:_Beta-like"/>
    <property type="match status" value="1"/>
</dbReference>
<protein>
    <submittedName>
        <fullName evidence="6">Glutathione S-transferase</fullName>
    </submittedName>
</protein>
<dbReference type="GO" id="GO:0016740">
    <property type="term" value="F:transferase activity"/>
    <property type="evidence" value="ECO:0007669"/>
    <property type="project" value="UniProtKB-KW"/>
</dbReference>
<evidence type="ECO:0000313" key="7">
    <source>
        <dbReference type="Proteomes" id="UP000324285"/>
    </source>
</evidence>
<dbReference type="SFLD" id="SFLDG00358">
    <property type="entry name" value="Main_(cytGST)"/>
    <property type="match status" value="1"/>
</dbReference>
<dbReference type="PROSITE" id="PS50404">
    <property type="entry name" value="GST_NTER"/>
    <property type="match status" value="1"/>
</dbReference>
<dbReference type="Pfam" id="PF00043">
    <property type="entry name" value="GST_C"/>
    <property type="match status" value="1"/>
</dbReference>
<dbReference type="Gene3D" id="3.40.30.10">
    <property type="entry name" value="Glutaredoxin"/>
    <property type="match status" value="1"/>
</dbReference>
<dbReference type="InterPro" id="IPR010987">
    <property type="entry name" value="Glutathione-S-Trfase_C-like"/>
</dbReference>
<gene>
    <name evidence="6" type="ORF">E4T21_00710</name>
</gene>
<dbReference type="Pfam" id="PF02798">
    <property type="entry name" value="GST_N"/>
    <property type="match status" value="1"/>
</dbReference>
<sequence>MRLLGRSNSTNVKKVMWCAAELGLPLERIDMGGSFGGLDTSGFREKNPNGLIPCLEDGELILWESNTIVRYLVAEYGEGRLSSDSPASRARCDMWMDWVLSTLAAPFRDVYWNKVRATDDNRDEAAMARGLEDLSRHLTLVDGVLAEHPWLSGEPFGLADIPLGCYVYAWFGMDIERPELPHLTAWYERLCERPGYQQHVMLPLT</sequence>
<dbReference type="PANTHER" id="PTHR44051">
    <property type="entry name" value="GLUTATHIONE S-TRANSFERASE-RELATED"/>
    <property type="match status" value="1"/>
</dbReference>
<reference evidence="6" key="1">
    <citation type="submission" date="2021-02" db="EMBL/GenBank/DDBJ databases">
        <title>Strain Y2R2, a novel species of the genus Halomonas.</title>
        <authorList>
            <person name="Huang H."/>
        </authorList>
    </citation>
    <scope>NUCLEOTIDE SEQUENCE</scope>
    <source>
        <strain evidence="6">Y2R2</strain>
    </source>
</reference>
<dbReference type="PANTHER" id="PTHR44051:SF19">
    <property type="entry name" value="DISULFIDE-BOND OXIDOREDUCTASE YFCG"/>
    <property type="match status" value="1"/>
</dbReference>
<name>A0A856QJY0_9GAMM</name>
<dbReference type="SFLD" id="SFLDS00019">
    <property type="entry name" value="Glutathione_Transferase_(cytos"/>
    <property type="match status" value="1"/>
</dbReference>
<dbReference type="InterPro" id="IPR036249">
    <property type="entry name" value="Thioredoxin-like_sf"/>
</dbReference>
<dbReference type="InterPro" id="IPR004046">
    <property type="entry name" value="GST_C"/>
</dbReference>
<dbReference type="Gene3D" id="1.20.1050.10">
    <property type="match status" value="1"/>
</dbReference>
<dbReference type="EMBL" id="CP038437">
    <property type="protein sequence ID" value="QEM80240.2"/>
    <property type="molecule type" value="Genomic_DNA"/>
</dbReference>
<dbReference type="InterPro" id="IPR004045">
    <property type="entry name" value="Glutathione_S-Trfase_N"/>
</dbReference>
<evidence type="ECO:0000259" key="5">
    <source>
        <dbReference type="PROSITE" id="PS50405"/>
    </source>
</evidence>
<dbReference type="AlphaFoldDB" id="A0A856QJY0"/>
<accession>A0A856QJY0</accession>
<evidence type="ECO:0000256" key="3">
    <source>
        <dbReference type="RuleBase" id="RU003494"/>
    </source>
</evidence>
<feature type="domain" description="GST N-terminal" evidence="4">
    <location>
        <begin position="1"/>
        <end position="80"/>
    </location>
</feature>
<evidence type="ECO:0000313" key="6">
    <source>
        <dbReference type="EMBL" id="QEM80240.2"/>
    </source>
</evidence>